<evidence type="ECO:0000313" key="9">
    <source>
        <dbReference type="Proteomes" id="UP000267096"/>
    </source>
</evidence>
<evidence type="ECO:0000256" key="1">
    <source>
        <dbReference type="ARBA" id="ARBA00004141"/>
    </source>
</evidence>
<comment type="similarity">
    <text evidence="2">Belongs to the peptidase S54 family.</text>
</comment>
<dbReference type="Gene3D" id="1.20.1540.10">
    <property type="entry name" value="Rhomboid-like"/>
    <property type="match status" value="1"/>
</dbReference>
<dbReference type="InterPro" id="IPR035952">
    <property type="entry name" value="Rhomboid-like_sf"/>
</dbReference>
<dbReference type="Proteomes" id="UP000267096">
    <property type="component" value="Unassembled WGS sequence"/>
</dbReference>
<dbReference type="GO" id="GO:0004252">
    <property type="term" value="F:serine-type endopeptidase activity"/>
    <property type="evidence" value="ECO:0007669"/>
    <property type="project" value="InterPro"/>
</dbReference>
<evidence type="ECO:0000256" key="4">
    <source>
        <dbReference type="ARBA" id="ARBA00022989"/>
    </source>
</evidence>
<feature type="transmembrane region" description="Helical" evidence="6">
    <location>
        <begin position="51"/>
        <end position="68"/>
    </location>
</feature>
<dbReference type="PANTHER" id="PTHR45840">
    <property type="entry name" value="RHOMBOID-RELATED PROTEIN"/>
    <property type="match status" value="1"/>
</dbReference>
<keyword evidence="3 6" id="KW-0812">Transmembrane</keyword>
<dbReference type="InterPro" id="IPR022764">
    <property type="entry name" value="Peptidase_S54_rhomboid_dom"/>
</dbReference>
<proteinExistence type="inferred from homology"/>
<gene>
    <name evidence="8" type="ORF">ASIM_LOCUS18540</name>
</gene>
<evidence type="ECO:0000256" key="5">
    <source>
        <dbReference type="ARBA" id="ARBA00023136"/>
    </source>
</evidence>
<dbReference type="EMBL" id="UYRR01035661">
    <property type="protein sequence ID" value="VDK65218.1"/>
    <property type="molecule type" value="Genomic_DNA"/>
</dbReference>
<keyword evidence="5 6" id="KW-0472">Membrane</keyword>
<organism evidence="10">
    <name type="scientific">Anisakis simplex</name>
    <name type="common">Herring worm</name>
    <dbReference type="NCBI Taxonomy" id="6269"/>
    <lineage>
        <taxon>Eukaryota</taxon>
        <taxon>Metazoa</taxon>
        <taxon>Ecdysozoa</taxon>
        <taxon>Nematoda</taxon>
        <taxon>Chromadorea</taxon>
        <taxon>Rhabditida</taxon>
        <taxon>Spirurina</taxon>
        <taxon>Ascaridomorpha</taxon>
        <taxon>Ascaridoidea</taxon>
        <taxon>Anisakidae</taxon>
        <taxon>Anisakis</taxon>
        <taxon>Anisakis simplex complex</taxon>
    </lineage>
</organism>
<dbReference type="PANTHER" id="PTHR45840:SF2">
    <property type="entry name" value="PROTEIN RHOMBOID-RELATED"/>
    <property type="match status" value="1"/>
</dbReference>
<feature type="transmembrane region" description="Helical" evidence="6">
    <location>
        <begin position="17"/>
        <end position="39"/>
    </location>
</feature>
<dbReference type="AlphaFoldDB" id="A0A0M3KDU2"/>
<evidence type="ECO:0000256" key="2">
    <source>
        <dbReference type="ARBA" id="ARBA00009045"/>
    </source>
</evidence>
<dbReference type="OrthoDB" id="418595at2759"/>
<protein>
    <submittedName>
        <fullName evidence="10">Rhomboid-like protein</fullName>
    </submittedName>
</protein>
<feature type="domain" description="Peptidase S54 rhomboid" evidence="7">
    <location>
        <begin position="4"/>
        <end position="99"/>
    </location>
</feature>
<evidence type="ECO:0000313" key="10">
    <source>
        <dbReference type="WBParaSite" id="ASIM_0001914501-mRNA-1"/>
    </source>
</evidence>
<comment type="subcellular location">
    <subcellularLocation>
        <location evidence="1">Membrane</location>
        <topology evidence="1">Multi-pass membrane protein</topology>
    </subcellularLocation>
</comment>
<reference evidence="10" key="1">
    <citation type="submission" date="2017-02" db="UniProtKB">
        <authorList>
            <consortium name="WormBaseParasite"/>
        </authorList>
    </citation>
    <scope>IDENTIFICATION</scope>
</reference>
<evidence type="ECO:0000256" key="6">
    <source>
        <dbReference type="SAM" id="Phobius"/>
    </source>
</evidence>
<dbReference type="InterPro" id="IPR051739">
    <property type="entry name" value="Rhomboid_IM_Serine_Proteases"/>
</dbReference>
<keyword evidence="9" id="KW-1185">Reference proteome</keyword>
<dbReference type="Pfam" id="PF01694">
    <property type="entry name" value="Rhomboid"/>
    <property type="match status" value="1"/>
</dbReference>
<feature type="transmembrane region" description="Helical" evidence="6">
    <location>
        <begin position="111"/>
        <end position="132"/>
    </location>
</feature>
<name>A0A0M3KDU2_ANISI</name>
<dbReference type="WBParaSite" id="ASIM_0001914501-mRNA-1">
    <property type="protein sequence ID" value="ASIM_0001914501-mRNA-1"/>
    <property type="gene ID" value="ASIM_0001914501"/>
</dbReference>
<evidence type="ECO:0000256" key="3">
    <source>
        <dbReference type="ARBA" id="ARBA00022692"/>
    </source>
</evidence>
<feature type="transmembrane region" description="Helical" evidence="6">
    <location>
        <begin position="80"/>
        <end position="99"/>
    </location>
</feature>
<dbReference type="GO" id="GO:0016020">
    <property type="term" value="C:membrane"/>
    <property type="evidence" value="ECO:0007669"/>
    <property type="project" value="UniProtKB-SubCell"/>
</dbReference>
<keyword evidence="4 6" id="KW-1133">Transmembrane helix</keyword>
<reference evidence="8 9" key="2">
    <citation type="submission" date="2018-11" db="EMBL/GenBank/DDBJ databases">
        <authorList>
            <consortium name="Pathogen Informatics"/>
        </authorList>
    </citation>
    <scope>NUCLEOTIDE SEQUENCE [LARGE SCALE GENOMIC DNA]</scope>
</reference>
<evidence type="ECO:0000259" key="7">
    <source>
        <dbReference type="Pfam" id="PF01694"/>
    </source>
</evidence>
<dbReference type="SUPFAM" id="SSF144091">
    <property type="entry name" value="Rhomboid-like"/>
    <property type="match status" value="1"/>
</dbReference>
<evidence type="ECO:0000313" key="8">
    <source>
        <dbReference type="EMBL" id="VDK65218.1"/>
    </source>
</evidence>
<sequence>MLPFAGALLQYTLDPSVYLIGCSAGVYALITAHLSNLIINWSEMPFRIPRLLLIGTYLSLDIGSAVYRRLQSDQCDRVSYTAHIAGAITGLLMGIVLLYNLKVLKWERILLIASLTTYVVIFIFVIIMVIFVEPFSKPLWDSTKCLGEIN</sequence>
<accession>A0A0M3KDU2</accession>